<feature type="domain" description="GH18" evidence="2">
    <location>
        <begin position="39"/>
        <end position="351"/>
    </location>
</feature>
<gene>
    <name evidence="3" type="ORF">GCM10022255_032300</name>
</gene>
<dbReference type="SUPFAM" id="SSF51445">
    <property type="entry name" value="(Trans)glycosidases"/>
    <property type="match status" value="1"/>
</dbReference>
<dbReference type="Gene3D" id="3.20.20.80">
    <property type="entry name" value="Glycosidases"/>
    <property type="match status" value="1"/>
</dbReference>
<name>A0ABP8D7C0_9ACTN</name>
<dbReference type="Pfam" id="PF00704">
    <property type="entry name" value="Glyco_hydro_18"/>
    <property type="match status" value="1"/>
</dbReference>
<keyword evidence="1" id="KW-0732">Signal</keyword>
<protein>
    <recommendedName>
        <fullName evidence="2">GH18 domain-containing protein</fullName>
    </recommendedName>
</protein>
<keyword evidence="4" id="KW-1185">Reference proteome</keyword>
<accession>A0ABP8D7C0</accession>
<evidence type="ECO:0000313" key="3">
    <source>
        <dbReference type="EMBL" id="GAA4249211.1"/>
    </source>
</evidence>
<feature type="chain" id="PRO_5046730916" description="GH18 domain-containing protein" evidence="1">
    <location>
        <begin position="30"/>
        <end position="351"/>
    </location>
</feature>
<proteinExistence type="predicted"/>
<sequence>MPRSRTLTRAVAGAAALLAALAPATAASAGETRRTLPDHVFAPYFQSYTDASPAAVSRASGARYLTMAFLQTETTGSCEILWNGDPAKPVSRSTFGADIARIRATGGDVVPSFGGYSADSTATEIADSCADVSRIAAAYQKVITTYGVTRLDMDIEDLSLDNTAAVDRRNQAIHLVQRWADREHRPLQIVYTLPTTPHGLEPNAINVLDSAIRYGARVDVVNIMTFDYYDDQPHDMAADTKTAAAGLVQTLHRLYPHRSTRDLWSMVGITEMAGIDDYGSGGEPGPLEIFTPSAARDVTQWAKDHNIGELSFWALGRDNGNCPGTAGSDDCSGVQQSPYQFTHIMAPFTHH</sequence>
<dbReference type="InterPro" id="IPR001223">
    <property type="entry name" value="Glyco_hydro18_cat"/>
</dbReference>
<evidence type="ECO:0000313" key="4">
    <source>
        <dbReference type="Proteomes" id="UP001500620"/>
    </source>
</evidence>
<evidence type="ECO:0000259" key="2">
    <source>
        <dbReference type="PROSITE" id="PS51910"/>
    </source>
</evidence>
<comment type="caution">
    <text evidence="3">The sequence shown here is derived from an EMBL/GenBank/DDBJ whole genome shotgun (WGS) entry which is preliminary data.</text>
</comment>
<evidence type="ECO:0000256" key="1">
    <source>
        <dbReference type="SAM" id="SignalP"/>
    </source>
</evidence>
<dbReference type="InterPro" id="IPR017853">
    <property type="entry name" value="GH"/>
</dbReference>
<feature type="signal peptide" evidence="1">
    <location>
        <begin position="1"/>
        <end position="29"/>
    </location>
</feature>
<dbReference type="RefSeq" id="WP_345127512.1">
    <property type="nucleotide sequence ID" value="NZ_BAABAT010000007.1"/>
</dbReference>
<dbReference type="InterPro" id="IPR052750">
    <property type="entry name" value="GH18_Chitinase"/>
</dbReference>
<dbReference type="Proteomes" id="UP001500620">
    <property type="component" value="Unassembled WGS sequence"/>
</dbReference>
<reference evidence="4" key="1">
    <citation type="journal article" date="2019" name="Int. J. Syst. Evol. Microbiol.">
        <title>The Global Catalogue of Microorganisms (GCM) 10K type strain sequencing project: providing services to taxonomists for standard genome sequencing and annotation.</title>
        <authorList>
            <consortium name="The Broad Institute Genomics Platform"/>
            <consortium name="The Broad Institute Genome Sequencing Center for Infectious Disease"/>
            <person name="Wu L."/>
            <person name="Ma J."/>
        </authorList>
    </citation>
    <scope>NUCLEOTIDE SEQUENCE [LARGE SCALE GENOMIC DNA]</scope>
    <source>
        <strain evidence="4">JCM 17441</strain>
    </source>
</reference>
<dbReference type="PANTHER" id="PTHR42976:SF1">
    <property type="entry name" value="GH18 DOMAIN-CONTAINING PROTEIN-RELATED"/>
    <property type="match status" value="1"/>
</dbReference>
<dbReference type="PANTHER" id="PTHR42976">
    <property type="entry name" value="BIFUNCTIONAL CHITINASE/LYSOZYME-RELATED"/>
    <property type="match status" value="1"/>
</dbReference>
<dbReference type="PROSITE" id="PS51910">
    <property type="entry name" value="GH18_2"/>
    <property type="match status" value="1"/>
</dbReference>
<dbReference type="EMBL" id="BAABAT010000007">
    <property type="protein sequence ID" value="GAA4249211.1"/>
    <property type="molecule type" value="Genomic_DNA"/>
</dbReference>
<organism evidence="3 4">
    <name type="scientific">Dactylosporangium darangshiense</name>
    <dbReference type="NCBI Taxonomy" id="579108"/>
    <lineage>
        <taxon>Bacteria</taxon>
        <taxon>Bacillati</taxon>
        <taxon>Actinomycetota</taxon>
        <taxon>Actinomycetes</taxon>
        <taxon>Micromonosporales</taxon>
        <taxon>Micromonosporaceae</taxon>
        <taxon>Dactylosporangium</taxon>
    </lineage>
</organism>
<dbReference type="CDD" id="cd06543">
    <property type="entry name" value="GH18_PF-ChiA-like"/>
    <property type="match status" value="1"/>
</dbReference>